<dbReference type="AlphaFoldDB" id="A0A2Z6IES0"/>
<sequence>MLQSLYDTFGKFSTNPAFWLSITLVFYVIGQRIFTLARFNPLLSPIIIAVAGLIALLEATGVSYDTYFSSASFIHFLLGPATVALAVPLYEQRAKLAKLWLPLACGLLVGCVVAILSVIGIGHVLGLSHTTMLSMVPKSVTTPIAMGVSETIGGMPDLTAALVVITGILGSIIGKPLFQIVRIRSEPVRGVALGLAAHGMGTGAAFQIGNRAGAFAGLAMGLSGIITAFLAPAIAVPVLAWLGD</sequence>
<protein>
    <submittedName>
        <fullName evidence="6">Membrane protein</fullName>
    </submittedName>
</protein>
<keyword evidence="2 5" id="KW-0812">Transmembrane</keyword>
<dbReference type="Pfam" id="PF04172">
    <property type="entry name" value="LrgB"/>
    <property type="match status" value="1"/>
</dbReference>
<dbReference type="InterPro" id="IPR007300">
    <property type="entry name" value="CidB/LrgB"/>
</dbReference>
<dbReference type="PANTHER" id="PTHR30249">
    <property type="entry name" value="PUTATIVE SEROTONIN TRANSPORTER"/>
    <property type="match status" value="1"/>
</dbReference>
<keyword evidence="7" id="KW-1185">Reference proteome</keyword>
<feature type="transmembrane region" description="Helical" evidence="5">
    <location>
        <begin position="214"/>
        <end position="242"/>
    </location>
</feature>
<evidence type="ECO:0000313" key="6">
    <source>
        <dbReference type="EMBL" id="BBF24217.1"/>
    </source>
</evidence>
<proteinExistence type="predicted"/>
<comment type="subcellular location">
    <subcellularLocation>
        <location evidence="1">Membrane</location>
        <topology evidence="1">Multi-pass membrane protein</topology>
    </subcellularLocation>
</comment>
<evidence type="ECO:0000256" key="2">
    <source>
        <dbReference type="ARBA" id="ARBA00022692"/>
    </source>
</evidence>
<organism evidence="6 7">
    <name type="scientific">Sutterella megalosphaeroides</name>
    <dbReference type="NCBI Taxonomy" id="2494234"/>
    <lineage>
        <taxon>Bacteria</taxon>
        <taxon>Pseudomonadati</taxon>
        <taxon>Pseudomonadota</taxon>
        <taxon>Betaproteobacteria</taxon>
        <taxon>Burkholderiales</taxon>
        <taxon>Sutterellaceae</taxon>
        <taxon>Sutterella</taxon>
    </lineage>
</organism>
<evidence type="ECO:0000313" key="7">
    <source>
        <dbReference type="Proteomes" id="UP000271003"/>
    </source>
</evidence>
<dbReference type="OrthoDB" id="9811701at2"/>
<evidence type="ECO:0000256" key="5">
    <source>
        <dbReference type="SAM" id="Phobius"/>
    </source>
</evidence>
<feature type="transmembrane region" description="Helical" evidence="5">
    <location>
        <begin position="99"/>
        <end position="125"/>
    </location>
</feature>
<feature type="transmembrane region" description="Helical" evidence="5">
    <location>
        <begin position="67"/>
        <end position="87"/>
    </location>
</feature>
<accession>A0A2Z6IES0</accession>
<gene>
    <name evidence="6" type="ORF">SUTMEG_21080</name>
</gene>
<dbReference type="RefSeq" id="WP_120177751.1">
    <property type="nucleotide sequence ID" value="NZ_AP018786.1"/>
</dbReference>
<evidence type="ECO:0000256" key="1">
    <source>
        <dbReference type="ARBA" id="ARBA00004141"/>
    </source>
</evidence>
<evidence type="ECO:0000256" key="3">
    <source>
        <dbReference type="ARBA" id="ARBA00022989"/>
    </source>
</evidence>
<dbReference type="EMBL" id="AP018786">
    <property type="protein sequence ID" value="BBF24217.1"/>
    <property type="molecule type" value="Genomic_DNA"/>
</dbReference>
<feature type="transmembrane region" description="Helical" evidence="5">
    <location>
        <begin position="158"/>
        <end position="178"/>
    </location>
</feature>
<feature type="transmembrane region" description="Helical" evidence="5">
    <location>
        <begin position="42"/>
        <end position="61"/>
    </location>
</feature>
<feature type="transmembrane region" description="Helical" evidence="5">
    <location>
        <begin position="190"/>
        <end position="208"/>
    </location>
</feature>
<reference evidence="6 7" key="1">
    <citation type="journal article" date="2018" name="Int. J. Syst. Evol. Microbiol.">
        <title>Mesosutterella multiformis gen. nov., sp. nov., a member of the family Sutterellaceae and Sutterella megalosphaeroides sp. nov., isolated from human faeces.</title>
        <authorList>
            <person name="Sakamoto M."/>
            <person name="Ikeyama N."/>
            <person name="Kunihiro T."/>
            <person name="Iino T."/>
            <person name="Yuki M."/>
            <person name="Ohkuma M."/>
        </authorList>
    </citation>
    <scope>NUCLEOTIDE SEQUENCE [LARGE SCALE GENOMIC DNA]</scope>
    <source>
        <strain evidence="6 7">6FBBBH3</strain>
    </source>
</reference>
<dbReference type="GO" id="GO:0016020">
    <property type="term" value="C:membrane"/>
    <property type="evidence" value="ECO:0007669"/>
    <property type="project" value="UniProtKB-SubCell"/>
</dbReference>
<dbReference type="Proteomes" id="UP000271003">
    <property type="component" value="Chromosome"/>
</dbReference>
<name>A0A2Z6IES0_9BURK</name>
<dbReference type="PANTHER" id="PTHR30249:SF0">
    <property type="entry name" value="PLASTIDAL GLYCOLATE_GLYCERATE TRANSLOCATOR 1, CHLOROPLASTIC"/>
    <property type="match status" value="1"/>
</dbReference>
<keyword evidence="3 5" id="KW-1133">Transmembrane helix</keyword>
<dbReference type="KEGG" id="sutt:SUTMEG_21080"/>
<evidence type="ECO:0000256" key="4">
    <source>
        <dbReference type="ARBA" id="ARBA00023136"/>
    </source>
</evidence>
<feature type="transmembrane region" description="Helical" evidence="5">
    <location>
        <begin position="12"/>
        <end position="30"/>
    </location>
</feature>
<keyword evidence="4 5" id="KW-0472">Membrane</keyword>